<keyword evidence="9" id="KW-1185">Reference proteome</keyword>
<feature type="binding site" evidence="5">
    <location>
        <position position="150"/>
    </location>
    <ligand>
        <name>Fe cation</name>
        <dbReference type="ChEBI" id="CHEBI:24875"/>
        <label>1</label>
    </ligand>
</feature>
<dbReference type="InterPro" id="IPR012347">
    <property type="entry name" value="Ferritin-like"/>
</dbReference>
<dbReference type="GO" id="GO:0008199">
    <property type="term" value="F:ferric iron binding"/>
    <property type="evidence" value="ECO:0007669"/>
    <property type="project" value="InterPro"/>
</dbReference>
<keyword evidence="2 5" id="KW-0479">Metal-binding</keyword>
<dbReference type="InterPro" id="IPR001519">
    <property type="entry name" value="Ferritin"/>
</dbReference>
<dbReference type="InterPro" id="IPR009040">
    <property type="entry name" value="Ferritin-like_diiron"/>
</dbReference>
<dbReference type="PROSITE" id="PS50905">
    <property type="entry name" value="FERRITIN_LIKE"/>
    <property type="match status" value="1"/>
</dbReference>
<feature type="binding site" evidence="5">
    <location>
        <position position="73"/>
    </location>
    <ligand>
        <name>Fe cation</name>
        <dbReference type="ChEBI" id="CHEBI:24875"/>
        <label>1</label>
    </ligand>
</feature>
<evidence type="ECO:0000256" key="5">
    <source>
        <dbReference type="PIRSR" id="PIRSR601519-1"/>
    </source>
</evidence>
<dbReference type="AlphaFoldDB" id="B1VI56"/>
<protein>
    <recommendedName>
        <fullName evidence="6">Ferritin</fullName>
    </recommendedName>
</protein>
<dbReference type="SUPFAM" id="SSF47240">
    <property type="entry name" value="Ferritin-like"/>
    <property type="match status" value="1"/>
</dbReference>
<dbReference type="CDD" id="cd01055">
    <property type="entry name" value="Nonheme_Ferritin"/>
    <property type="match status" value="1"/>
</dbReference>
<dbReference type="GO" id="GO:0005829">
    <property type="term" value="C:cytosol"/>
    <property type="evidence" value="ECO:0007669"/>
    <property type="project" value="TreeGrafter"/>
</dbReference>
<dbReference type="InterPro" id="IPR041719">
    <property type="entry name" value="Ferritin_prok"/>
</dbReference>
<evidence type="ECO:0000256" key="1">
    <source>
        <dbReference type="ARBA" id="ARBA00022434"/>
    </source>
</evidence>
<dbReference type="HOGENOM" id="CLU_065681_1_2_11"/>
<evidence type="ECO:0000313" key="9">
    <source>
        <dbReference type="Proteomes" id="UP000001727"/>
    </source>
</evidence>
<dbReference type="InterPro" id="IPR008331">
    <property type="entry name" value="Ferritin_DPS_dom"/>
</dbReference>
<dbReference type="Proteomes" id="UP000001727">
    <property type="component" value="Chromosome"/>
</dbReference>
<gene>
    <name evidence="8" type="ordered locus">cu1480</name>
</gene>
<feature type="binding site" evidence="5">
    <location>
        <position position="183"/>
    </location>
    <ligand>
        <name>Fe cation</name>
        <dbReference type="ChEBI" id="CHEBI:24875"/>
        <label>1</label>
    </ligand>
</feature>
<keyword evidence="3" id="KW-0560">Oxidoreductase</keyword>
<dbReference type="GO" id="GO:0006879">
    <property type="term" value="P:intracellular iron ion homeostasis"/>
    <property type="evidence" value="ECO:0007669"/>
    <property type="project" value="UniProtKB-KW"/>
</dbReference>
<dbReference type="EMBL" id="AM942444">
    <property type="protein sequence ID" value="CAQ05440.1"/>
    <property type="molecule type" value="Genomic_DNA"/>
</dbReference>
<evidence type="ECO:0000256" key="3">
    <source>
        <dbReference type="ARBA" id="ARBA00023002"/>
    </source>
</evidence>
<evidence type="ECO:0000256" key="4">
    <source>
        <dbReference type="ARBA" id="ARBA00023004"/>
    </source>
</evidence>
<evidence type="ECO:0000256" key="2">
    <source>
        <dbReference type="ARBA" id="ARBA00022723"/>
    </source>
</evidence>
<dbReference type="STRING" id="504474.cu1480"/>
<dbReference type="PANTHER" id="PTHR11431:SF127">
    <property type="entry name" value="BACTERIAL NON-HEME FERRITIN"/>
    <property type="match status" value="1"/>
</dbReference>
<evidence type="ECO:0000259" key="7">
    <source>
        <dbReference type="PROSITE" id="PS50905"/>
    </source>
</evidence>
<dbReference type="KEGG" id="cur:cu1480"/>
<feature type="binding site" evidence="5">
    <location>
        <position position="109"/>
    </location>
    <ligand>
        <name>Fe cation</name>
        <dbReference type="ChEBI" id="CHEBI:24875"/>
        <label>1</label>
    </ligand>
</feature>
<dbReference type="Pfam" id="PF00210">
    <property type="entry name" value="Ferritin"/>
    <property type="match status" value="1"/>
</dbReference>
<evidence type="ECO:0000256" key="6">
    <source>
        <dbReference type="RuleBase" id="RU361145"/>
    </source>
</evidence>
<dbReference type="GO" id="GO:0008198">
    <property type="term" value="F:ferrous iron binding"/>
    <property type="evidence" value="ECO:0007669"/>
    <property type="project" value="TreeGrafter"/>
</dbReference>
<dbReference type="PANTHER" id="PTHR11431">
    <property type="entry name" value="FERRITIN"/>
    <property type="match status" value="1"/>
</dbReference>
<evidence type="ECO:0000313" key="8">
    <source>
        <dbReference type="EMBL" id="CAQ05440.1"/>
    </source>
</evidence>
<keyword evidence="4 5" id="KW-0408">Iron</keyword>
<feature type="domain" description="Ferritin-like diiron" evidence="7">
    <location>
        <begin position="56"/>
        <end position="201"/>
    </location>
</feature>
<dbReference type="GO" id="GO:0006826">
    <property type="term" value="P:iron ion transport"/>
    <property type="evidence" value="ECO:0007669"/>
    <property type="project" value="InterPro"/>
</dbReference>
<dbReference type="eggNOG" id="COG1528">
    <property type="taxonomic scope" value="Bacteria"/>
</dbReference>
<organism evidence="8 9">
    <name type="scientific">Corynebacterium urealyticum (strain ATCC 43042 / DSM 7109)</name>
    <dbReference type="NCBI Taxonomy" id="504474"/>
    <lineage>
        <taxon>Bacteria</taxon>
        <taxon>Bacillati</taxon>
        <taxon>Actinomycetota</taxon>
        <taxon>Actinomycetes</taxon>
        <taxon>Mycobacteriales</taxon>
        <taxon>Corynebacteriaceae</taxon>
        <taxon>Corynebacterium</taxon>
    </lineage>
</organism>
<reference evidence="8 9" key="1">
    <citation type="journal article" date="2008" name="J. Biotechnol.">
        <title>The lifestyle of Corynebacterium urealyticum derived from its complete genome sequence established by pyrosequencing.</title>
        <authorList>
            <person name="Tauch A."/>
            <person name="Trost E."/>
            <person name="Tilker A."/>
            <person name="Ludewig U."/>
            <person name="Schneiker S."/>
            <person name="Goesmann A."/>
            <person name="Arnold W."/>
            <person name="Bekel T."/>
            <person name="Brinkrolf K."/>
            <person name="Brune I."/>
            <person name="Goetker S."/>
            <person name="Kalinowski J."/>
            <person name="Kamp P.-B."/>
            <person name="Lobo F.P."/>
            <person name="Viehoever P."/>
            <person name="Weisshaar B."/>
            <person name="Soriano F."/>
            <person name="Droege M."/>
            <person name="Puehler A."/>
        </authorList>
    </citation>
    <scope>NUCLEOTIDE SEQUENCE [LARGE SCALE GENOMIC DNA]</scope>
    <source>
        <strain evidence="9">ATCC 43042 / DSM 7109</strain>
    </source>
</reference>
<feature type="binding site" evidence="5">
    <location>
        <position position="106"/>
    </location>
    <ligand>
        <name>Fe cation</name>
        <dbReference type="ChEBI" id="CHEBI:24875"/>
        <label>1</label>
    </ligand>
</feature>
<dbReference type="Gene3D" id="1.20.1260.10">
    <property type="match status" value="1"/>
</dbReference>
<proteinExistence type="predicted"/>
<dbReference type="InterPro" id="IPR009078">
    <property type="entry name" value="Ferritin-like_SF"/>
</dbReference>
<dbReference type="GO" id="GO:0004322">
    <property type="term" value="F:ferroxidase activity"/>
    <property type="evidence" value="ECO:0007669"/>
    <property type="project" value="TreeGrafter"/>
</dbReference>
<accession>B1VI56</accession>
<sequence>MNTYLLYPSGLFTARRGGGRRSAAIYPPRAKPSTRCTTTIAPPYSHAPPSSNIAAMSINQKLEEALNNQVIAEHQAALVYTQLAYELDRLSLTGMSAWMFAQADEEREHAQRFADHLIDRDSRVNLKTIELPEIKIESALEAFELSLAHEKKVSAMIRDLVRVAEEVKDIDSRPLLDSFLSEQVEEEATVGEIIDRLKMVGADGSGLLRLDAQLGGRE</sequence>
<keyword evidence="1 6" id="KW-0409">Iron storage</keyword>
<name>B1VI56_CORU7</name>